<gene>
    <name evidence="1" type="ORF">ULMS_17590</name>
</gene>
<proteinExistence type="predicted"/>
<comment type="caution">
    <text evidence="1">The sequence shown here is derived from an EMBL/GenBank/DDBJ whole genome shotgun (WGS) entry which is preliminary data.</text>
</comment>
<protein>
    <recommendedName>
        <fullName evidence="3">VWA domain-containing protein</fullName>
    </recommendedName>
</protein>
<dbReference type="AlphaFoldDB" id="A0A5J4G285"/>
<dbReference type="EMBL" id="BKCF01000003">
    <property type="protein sequence ID" value="GEQ86251.1"/>
    <property type="molecule type" value="Genomic_DNA"/>
</dbReference>
<name>A0A5J4G285_9FLAO</name>
<dbReference type="Proteomes" id="UP000326994">
    <property type="component" value="Unassembled WGS sequence"/>
</dbReference>
<keyword evidence="2" id="KW-1185">Reference proteome</keyword>
<reference evidence="1 2" key="1">
    <citation type="submission" date="2019-08" db="EMBL/GenBank/DDBJ databases">
        <title>Ulvibacter marinistellae sp. nov., isolated from a starfish, Patiria pectinifera.</title>
        <authorList>
            <person name="Kawano K."/>
            <person name="Ushijima N."/>
            <person name="Kihara M."/>
            <person name="Itoh H."/>
        </authorList>
    </citation>
    <scope>NUCLEOTIDE SEQUENCE [LARGE SCALE GENOMIC DNA]</scope>
    <source>
        <strain evidence="1 2">KK4</strain>
    </source>
</reference>
<dbReference type="PANTHER" id="PTHR37947">
    <property type="entry name" value="BLL2462 PROTEIN"/>
    <property type="match status" value="1"/>
</dbReference>
<evidence type="ECO:0000313" key="2">
    <source>
        <dbReference type="Proteomes" id="UP000326994"/>
    </source>
</evidence>
<evidence type="ECO:0000313" key="1">
    <source>
        <dbReference type="EMBL" id="GEQ86251.1"/>
    </source>
</evidence>
<dbReference type="PANTHER" id="PTHR37947:SF1">
    <property type="entry name" value="BLL2462 PROTEIN"/>
    <property type="match status" value="1"/>
</dbReference>
<accession>A0A5J4G285</accession>
<sequence>MLDNSSSITELGQTENVAQVLNALENSETLNERFDVSYFQFGNGFTAFDSLSFLENNTNISKAFSSINELYETNGVPLLLVSDGNQTLGEDYEFATRSLKGPVYPVILGDSTKYTDLKIQQLNTNRYAFLKNKFPVEAVLVYSGTGTKQSQFVINQGNAIVHREMVSFNEQDNTKTVSITLPASSVGLQRYTAQIVPLSDEKNKVNNLKRFAVEVIDQATNVLIVSKVLHPDLGMLKKAITTNEQRTVTFKKPSEAASVLNDYQLIILYQPDGTFSSVYQEIAKLNKNTFVIAGEFSDWNFINNAQELYTKEVTNQKENVSARLNLNYGTFAIDPIGFSDFPPLKSQFGELNVMVPHETILEQTVDGFGSGSPMLATIELNGTRHAIWDGEGLWKWRAQSYLRAKSFEEFDEFLGKMVQYLASNKRRSRLEVSSETFYYNNNPLKISAQYFDKNFVFDNRASVSISVVNTESKQRQVFPLLLKNNYYEVDLGSLDSGEYSYTVSVKDEEVARSGSFTILEFDIEKQFLNANISKLNRLASKTDGASFFPSEINSLIDTLVNDDSYRATQKSEQKVVPLIDWKYLLGLITLCLALEWFIRKYNGLI</sequence>
<organism evidence="1 2">
    <name type="scientific">Patiriisocius marinistellae</name>
    <dbReference type="NCBI Taxonomy" id="2494560"/>
    <lineage>
        <taxon>Bacteria</taxon>
        <taxon>Pseudomonadati</taxon>
        <taxon>Bacteroidota</taxon>
        <taxon>Flavobacteriia</taxon>
        <taxon>Flavobacteriales</taxon>
        <taxon>Flavobacteriaceae</taxon>
        <taxon>Patiriisocius</taxon>
    </lineage>
</organism>
<evidence type="ECO:0008006" key="3">
    <source>
        <dbReference type="Google" id="ProtNLM"/>
    </source>
</evidence>